<evidence type="ECO:0000313" key="2">
    <source>
        <dbReference type="Proteomes" id="UP000541352"/>
    </source>
</evidence>
<accession>A0A7W6ESY2</accession>
<evidence type="ECO:0000313" key="1">
    <source>
        <dbReference type="EMBL" id="MBB3841007.1"/>
    </source>
</evidence>
<dbReference type="InterPro" id="IPR036237">
    <property type="entry name" value="Xyl_isomerase-like_sf"/>
</dbReference>
<evidence type="ECO:0008006" key="3">
    <source>
        <dbReference type="Google" id="ProtNLM"/>
    </source>
</evidence>
<dbReference type="SUPFAM" id="SSF51658">
    <property type="entry name" value="Xylose isomerase-like"/>
    <property type="match status" value="1"/>
</dbReference>
<proteinExistence type="predicted"/>
<sequence>MKTPYGHLTYCSNIHPGERWEDHFKTLRDNLPYIQSQLSPNAPFALGLRLANDASVELAEPEKLAEFKAWLSANNIYVFTMNGFPYGGFHATRVKDDVHTPDWTTDDRTAYTQRLFGILAQLLPEGMEGGISTSPLSYRYWWETEEDKQQAIKTATENILQVVETLMELWKSTGKLMHLDIEPEPDGILENGQEFIEWYSEYFLPKGTAFLVEKYGLAPEAAQETLLTHVQLCYDVCHFAVSYEEPQVIVDQLKEVGIRVGKIQISSAVKMTLNNQRAEKLDAIRSFDEPVYLHQVVAKTEEGTFQKFPDLAEALQADASTHNEWRIHFHVPLFIDSYGLLDSTQAEIVKTLNVHKATPFTQHLEVETYTWGVLPTDMQKPIGESIVREMQWVQEQLV</sequence>
<organism evidence="1 2">
    <name type="scientific">Runella defluvii</name>
    <dbReference type="NCBI Taxonomy" id="370973"/>
    <lineage>
        <taxon>Bacteria</taxon>
        <taxon>Pseudomonadati</taxon>
        <taxon>Bacteroidota</taxon>
        <taxon>Cytophagia</taxon>
        <taxon>Cytophagales</taxon>
        <taxon>Spirosomataceae</taxon>
        <taxon>Runella</taxon>
    </lineage>
</organism>
<dbReference type="NCBIfam" id="NF035939">
    <property type="entry name" value="TIM_EboE"/>
    <property type="match status" value="1"/>
</dbReference>
<reference evidence="1 2" key="1">
    <citation type="submission" date="2020-08" db="EMBL/GenBank/DDBJ databases">
        <title>Genomic Encyclopedia of Type Strains, Phase IV (KMG-IV): sequencing the most valuable type-strain genomes for metagenomic binning, comparative biology and taxonomic classification.</title>
        <authorList>
            <person name="Goeker M."/>
        </authorList>
    </citation>
    <scope>NUCLEOTIDE SEQUENCE [LARGE SCALE GENOMIC DNA]</scope>
    <source>
        <strain evidence="1 2">DSM 17976</strain>
    </source>
</reference>
<gene>
    <name evidence="1" type="ORF">FHS57_005028</name>
</gene>
<dbReference type="EMBL" id="JACIBY010000013">
    <property type="protein sequence ID" value="MBB3841007.1"/>
    <property type="molecule type" value="Genomic_DNA"/>
</dbReference>
<keyword evidence="2" id="KW-1185">Reference proteome</keyword>
<dbReference type="RefSeq" id="WP_183978358.1">
    <property type="nucleotide sequence ID" value="NZ_JACIBY010000013.1"/>
</dbReference>
<dbReference type="Gene3D" id="3.20.20.150">
    <property type="entry name" value="Divalent-metal-dependent TIM barrel enzymes"/>
    <property type="match status" value="1"/>
</dbReference>
<dbReference type="AlphaFoldDB" id="A0A7W6ESY2"/>
<name>A0A7W6ESY2_9BACT</name>
<protein>
    <recommendedName>
        <fullName evidence="3">Xylose isomerase</fullName>
    </recommendedName>
</protein>
<dbReference type="Proteomes" id="UP000541352">
    <property type="component" value="Unassembled WGS sequence"/>
</dbReference>
<comment type="caution">
    <text evidence="1">The sequence shown here is derived from an EMBL/GenBank/DDBJ whole genome shotgun (WGS) entry which is preliminary data.</text>
</comment>